<dbReference type="EMBL" id="CM039436">
    <property type="protein sequence ID" value="KAI4314010.1"/>
    <property type="molecule type" value="Genomic_DNA"/>
</dbReference>
<reference evidence="1 2" key="1">
    <citation type="journal article" date="2022" name="DNA Res.">
        <title>Chromosomal-level genome assembly of the orchid tree Bauhinia variegata (Leguminosae; Cercidoideae) supports the allotetraploid origin hypothesis of Bauhinia.</title>
        <authorList>
            <person name="Zhong Y."/>
            <person name="Chen Y."/>
            <person name="Zheng D."/>
            <person name="Pang J."/>
            <person name="Liu Y."/>
            <person name="Luo S."/>
            <person name="Meng S."/>
            <person name="Qian L."/>
            <person name="Wei D."/>
            <person name="Dai S."/>
            <person name="Zhou R."/>
        </authorList>
    </citation>
    <scope>NUCLEOTIDE SEQUENCE [LARGE SCALE GENOMIC DNA]</scope>
    <source>
        <strain evidence="1">BV-YZ2020</strain>
    </source>
</reference>
<organism evidence="1 2">
    <name type="scientific">Bauhinia variegata</name>
    <name type="common">Purple orchid tree</name>
    <name type="synonym">Phanera variegata</name>
    <dbReference type="NCBI Taxonomy" id="167791"/>
    <lineage>
        <taxon>Eukaryota</taxon>
        <taxon>Viridiplantae</taxon>
        <taxon>Streptophyta</taxon>
        <taxon>Embryophyta</taxon>
        <taxon>Tracheophyta</taxon>
        <taxon>Spermatophyta</taxon>
        <taxon>Magnoliopsida</taxon>
        <taxon>eudicotyledons</taxon>
        <taxon>Gunneridae</taxon>
        <taxon>Pentapetalae</taxon>
        <taxon>rosids</taxon>
        <taxon>fabids</taxon>
        <taxon>Fabales</taxon>
        <taxon>Fabaceae</taxon>
        <taxon>Cercidoideae</taxon>
        <taxon>Cercideae</taxon>
        <taxon>Bauhiniinae</taxon>
        <taxon>Bauhinia</taxon>
    </lineage>
</organism>
<sequence>MKIQKQNLEGENFEESQKQRENVCNRPRSMYKKHPGSLSVTPSEGPNLGYLAIQEAETYCCFGFWKNKRYSHLPFPQNENLTVLYTESHGEGVTFYCDKVLFIPVLNQPLSSSRYYVVRRQGKHHGEACTSSKEEDMGTCFCCKYVKDVKTRPLDPFNPYQQFEIIKKRCGFYAKSIVEDGFPPLFLRRKDWSLWSSTPHNYHLDEALGLNTSLRAQLPDFGFSLSDDCSDSVEIGKWYVPFMFVKEEKMKLKDQMKRSVFYQMTLEQKWEKIFSKENSSRELENVVFVDSVVGRESAIVGGKEAAFDEGSIGDGMLWFKSFDDKGEESSVGLSLAVVERMKWEQERVGWMGGNERQVRIRREEKFEGTGKWRKFGCYVIVESFVLKRMDKSLVLTYDFRHSRITRCKWE</sequence>
<evidence type="ECO:0000313" key="1">
    <source>
        <dbReference type="EMBL" id="KAI4314010.1"/>
    </source>
</evidence>
<evidence type="ECO:0000313" key="2">
    <source>
        <dbReference type="Proteomes" id="UP000828941"/>
    </source>
</evidence>
<proteinExistence type="predicted"/>
<gene>
    <name evidence="1" type="ORF">L6164_026953</name>
</gene>
<dbReference type="Proteomes" id="UP000828941">
    <property type="component" value="Chromosome 11"/>
</dbReference>
<comment type="caution">
    <text evidence="1">The sequence shown here is derived from an EMBL/GenBank/DDBJ whole genome shotgun (WGS) entry which is preliminary data.</text>
</comment>
<name>A0ACB9LRR2_BAUVA</name>
<keyword evidence="2" id="KW-1185">Reference proteome</keyword>
<accession>A0ACB9LRR2</accession>
<protein>
    <submittedName>
        <fullName evidence="1">Uncharacterized protein</fullName>
    </submittedName>
</protein>